<dbReference type="RefSeq" id="XP_028882711.1">
    <property type="nucleotide sequence ID" value="XM_029026155.1"/>
</dbReference>
<dbReference type="GO" id="GO:0008330">
    <property type="term" value="F:protein tyrosine/threonine phosphatase activity"/>
    <property type="evidence" value="ECO:0007669"/>
    <property type="project" value="TreeGrafter"/>
</dbReference>
<dbReference type="SMART" id="SM00195">
    <property type="entry name" value="DSPc"/>
    <property type="match status" value="1"/>
</dbReference>
<dbReference type="PROSITE" id="PS50056">
    <property type="entry name" value="TYR_PHOSPHATASE_2"/>
    <property type="match status" value="1"/>
</dbReference>
<evidence type="ECO:0000256" key="5">
    <source>
        <dbReference type="ARBA" id="ARBA00022801"/>
    </source>
</evidence>
<sequence length="409" mass="46068">MGDDPLRLYMPTTYVDVSGDDSSSFSDDSSSDECAPPQSVKKFLPPPPEDIACDIEDEIKESSTSGECNLSQMHLLVVPPSLPLEFLATLILSDNKLSELNEEMFEGKNCQNLLKFDASSNNLTSIPKSLLKLAKVEILLLDHNNITTLPFEKSYNEKEVFLPSLKRVGLEFNDLQVFPVEFFTYSPLLEEVFLGQNDNMLENPVPFNDLLNSPIAKQVSSGDKEFSNRRVTVKVDNRPRFLQQVKEECWDVKLPWLNIDLHKVYPDKVLGFLYLGSLRTAQTVTVYRDLNIGYILSVARDLDVRVDPGMEQLVLPVDDLPGEDFRSLFDKAFNFIDKAKNDNKGVLLHCFAGLSRSVTVAAAYLMNRHGMTRDEALALIKEARPAAQPNPGFMEMLAKYELQLRSTSE</sequence>
<evidence type="ECO:0000256" key="1">
    <source>
        <dbReference type="ARBA" id="ARBA00008601"/>
    </source>
</evidence>
<evidence type="ECO:0000313" key="10">
    <source>
        <dbReference type="EMBL" id="ORC88645.1"/>
    </source>
</evidence>
<feature type="compositionally biased region" description="Low complexity" evidence="7">
    <location>
        <begin position="16"/>
        <end position="28"/>
    </location>
</feature>
<comment type="similarity">
    <text evidence="1">Belongs to the protein-tyrosine phosphatase family. Non-receptor class dual specificity subfamily.</text>
</comment>
<dbReference type="EC" id="3.1.3.48" evidence="2"/>
<dbReference type="GO" id="GO:0005737">
    <property type="term" value="C:cytoplasm"/>
    <property type="evidence" value="ECO:0007669"/>
    <property type="project" value="TreeGrafter"/>
</dbReference>
<dbReference type="SMART" id="SM00369">
    <property type="entry name" value="LRR_TYP"/>
    <property type="match status" value="3"/>
</dbReference>
<dbReference type="AlphaFoldDB" id="A0A1X0NVC7"/>
<dbReference type="GeneID" id="39985935"/>
<feature type="domain" description="Tyrosine-protein phosphatase" evidence="8">
    <location>
        <begin position="265"/>
        <end position="406"/>
    </location>
</feature>
<dbReference type="PANTHER" id="PTHR10159:SF511">
    <property type="entry name" value="DUAL SPECIFICITY PROTEIN PHOSPHATASE 1"/>
    <property type="match status" value="1"/>
</dbReference>
<dbReference type="EMBL" id="NBCO01000016">
    <property type="protein sequence ID" value="ORC88645.1"/>
    <property type="molecule type" value="Genomic_DNA"/>
</dbReference>
<dbReference type="InterPro" id="IPR003591">
    <property type="entry name" value="Leu-rich_rpt_typical-subtyp"/>
</dbReference>
<name>A0A1X0NVC7_9TRYP</name>
<dbReference type="STRING" id="67003.A0A1X0NVC7"/>
<evidence type="ECO:0000256" key="2">
    <source>
        <dbReference type="ARBA" id="ARBA00013064"/>
    </source>
</evidence>
<dbReference type="CDD" id="cd14498">
    <property type="entry name" value="DSP"/>
    <property type="match status" value="1"/>
</dbReference>
<dbReference type="Proteomes" id="UP000192257">
    <property type="component" value="Unassembled WGS sequence"/>
</dbReference>
<feature type="domain" description="Tyrosine specific protein phosphatases" evidence="9">
    <location>
        <begin position="323"/>
        <end position="385"/>
    </location>
</feature>
<dbReference type="InterPro" id="IPR001611">
    <property type="entry name" value="Leu-rich_rpt"/>
</dbReference>
<proteinExistence type="inferred from homology"/>
<dbReference type="VEuPathDB" id="TriTrypDB:TM35_000162830"/>
<comment type="caution">
    <text evidence="10">The sequence shown here is derived from an EMBL/GenBank/DDBJ whole genome shotgun (WGS) entry which is preliminary data.</text>
</comment>
<dbReference type="Gene3D" id="3.90.190.10">
    <property type="entry name" value="Protein tyrosine phosphatase superfamily"/>
    <property type="match status" value="1"/>
</dbReference>
<keyword evidence="4" id="KW-0677">Repeat</keyword>
<dbReference type="PROSITE" id="PS50054">
    <property type="entry name" value="TYR_PHOSPHATASE_DUAL"/>
    <property type="match status" value="1"/>
</dbReference>
<dbReference type="InterPro" id="IPR029021">
    <property type="entry name" value="Prot-tyrosine_phosphatase-like"/>
</dbReference>
<dbReference type="Pfam" id="PF13855">
    <property type="entry name" value="LRR_8"/>
    <property type="match status" value="1"/>
</dbReference>
<gene>
    <name evidence="10" type="ORF">TM35_000162830</name>
</gene>
<feature type="region of interest" description="Disordered" evidence="7">
    <location>
        <begin position="13"/>
        <end position="47"/>
    </location>
</feature>
<evidence type="ECO:0000256" key="6">
    <source>
        <dbReference type="ARBA" id="ARBA00022912"/>
    </source>
</evidence>
<evidence type="ECO:0000256" key="4">
    <source>
        <dbReference type="ARBA" id="ARBA00022737"/>
    </source>
</evidence>
<keyword evidence="11" id="KW-1185">Reference proteome</keyword>
<evidence type="ECO:0000259" key="9">
    <source>
        <dbReference type="PROSITE" id="PS50056"/>
    </source>
</evidence>
<protein>
    <recommendedName>
        <fullName evidence="2">protein-tyrosine-phosphatase</fullName>
        <ecNumber evidence="2">3.1.3.48</ecNumber>
    </recommendedName>
</protein>
<keyword evidence="5" id="KW-0378">Hydrolase</keyword>
<dbReference type="GO" id="GO:0017017">
    <property type="term" value="F:MAP kinase tyrosine/serine/threonine phosphatase activity"/>
    <property type="evidence" value="ECO:0007669"/>
    <property type="project" value="TreeGrafter"/>
</dbReference>
<evidence type="ECO:0000313" key="11">
    <source>
        <dbReference type="Proteomes" id="UP000192257"/>
    </source>
</evidence>
<keyword evidence="3" id="KW-0433">Leucine-rich repeat</keyword>
<dbReference type="InterPro" id="IPR000340">
    <property type="entry name" value="Dual-sp_phosphatase_cat-dom"/>
</dbReference>
<evidence type="ECO:0000259" key="8">
    <source>
        <dbReference type="PROSITE" id="PS50054"/>
    </source>
</evidence>
<dbReference type="InterPro" id="IPR032675">
    <property type="entry name" value="LRR_dom_sf"/>
</dbReference>
<accession>A0A1X0NVC7</accession>
<dbReference type="GO" id="GO:0033550">
    <property type="term" value="F:MAP kinase tyrosine phosphatase activity"/>
    <property type="evidence" value="ECO:0007669"/>
    <property type="project" value="TreeGrafter"/>
</dbReference>
<dbReference type="PANTHER" id="PTHR10159">
    <property type="entry name" value="DUAL SPECIFICITY PROTEIN PHOSPHATASE"/>
    <property type="match status" value="1"/>
</dbReference>
<dbReference type="SUPFAM" id="SSF52058">
    <property type="entry name" value="L domain-like"/>
    <property type="match status" value="1"/>
</dbReference>
<dbReference type="SUPFAM" id="SSF52799">
    <property type="entry name" value="(Phosphotyrosine protein) phosphatases II"/>
    <property type="match status" value="1"/>
</dbReference>
<dbReference type="Pfam" id="PF00782">
    <property type="entry name" value="DSPc"/>
    <property type="match status" value="1"/>
</dbReference>
<evidence type="ECO:0000256" key="7">
    <source>
        <dbReference type="SAM" id="MobiDB-lite"/>
    </source>
</evidence>
<dbReference type="InterPro" id="IPR020422">
    <property type="entry name" value="TYR_PHOSPHATASE_DUAL_dom"/>
</dbReference>
<dbReference type="OrthoDB" id="10252009at2759"/>
<evidence type="ECO:0000256" key="3">
    <source>
        <dbReference type="ARBA" id="ARBA00022614"/>
    </source>
</evidence>
<dbReference type="InterPro" id="IPR000387">
    <property type="entry name" value="Tyr_Pase_dom"/>
</dbReference>
<organism evidence="10 11">
    <name type="scientific">Trypanosoma theileri</name>
    <dbReference type="NCBI Taxonomy" id="67003"/>
    <lineage>
        <taxon>Eukaryota</taxon>
        <taxon>Discoba</taxon>
        <taxon>Euglenozoa</taxon>
        <taxon>Kinetoplastea</taxon>
        <taxon>Metakinetoplastina</taxon>
        <taxon>Trypanosomatida</taxon>
        <taxon>Trypanosomatidae</taxon>
        <taxon>Trypanosoma</taxon>
    </lineage>
</organism>
<dbReference type="GO" id="GO:0043409">
    <property type="term" value="P:negative regulation of MAPK cascade"/>
    <property type="evidence" value="ECO:0007669"/>
    <property type="project" value="TreeGrafter"/>
</dbReference>
<reference evidence="10 11" key="1">
    <citation type="submission" date="2017-03" db="EMBL/GenBank/DDBJ databases">
        <title>An alternative strategy for trypanosome survival in the mammalian bloodstream revealed through genome and transcriptome analysis of the ubiquitous bovine parasite Trypanosoma (Megatrypanum) theileri.</title>
        <authorList>
            <person name="Kelly S."/>
            <person name="Ivens A."/>
            <person name="Mott A."/>
            <person name="O'Neill E."/>
            <person name="Emms D."/>
            <person name="Macleod O."/>
            <person name="Voorheis P."/>
            <person name="Matthews J."/>
            <person name="Matthews K."/>
            <person name="Carrington M."/>
        </authorList>
    </citation>
    <scope>NUCLEOTIDE SEQUENCE [LARGE SCALE GENOMIC DNA]</scope>
    <source>
        <strain evidence="10">Edinburgh</strain>
    </source>
</reference>
<keyword evidence="6" id="KW-0904">Protein phosphatase</keyword>
<dbReference type="Gene3D" id="3.80.10.10">
    <property type="entry name" value="Ribonuclease Inhibitor"/>
    <property type="match status" value="1"/>
</dbReference>